<reference evidence="2" key="1">
    <citation type="journal article" date="2021" name="Sci. Adv.">
        <title>The American lobster genome reveals insights on longevity, neural, and immune adaptations.</title>
        <authorList>
            <person name="Polinski J.M."/>
            <person name="Zimin A.V."/>
            <person name="Clark K.F."/>
            <person name="Kohn A.B."/>
            <person name="Sadowski N."/>
            <person name="Timp W."/>
            <person name="Ptitsyn A."/>
            <person name="Khanna P."/>
            <person name="Romanova D.Y."/>
            <person name="Williams P."/>
            <person name="Greenwood S.J."/>
            <person name="Moroz L.L."/>
            <person name="Walt D.R."/>
            <person name="Bodnar A.G."/>
        </authorList>
    </citation>
    <scope>NUCLEOTIDE SEQUENCE</scope>
    <source>
        <strain evidence="2">GMGI-L3</strain>
    </source>
</reference>
<keyword evidence="3" id="KW-1185">Reference proteome</keyword>
<evidence type="ECO:0000313" key="3">
    <source>
        <dbReference type="Proteomes" id="UP000747542"/>
    </source>
</evidence>
<dbReference type="Proteomes" id="UP000747542">
    <property type="component" value="Unassembled WGS sequence"/>
</dbReference>
<accession>A0A8J5MKF0</accession>
<evidence type="ECO:0000256" key="1">
    <source>
        <dbReference type="SAM" id="MobiDB-lite"/>
    </source>
</evidence>
<protein>
    <submittedName>
        <fullName evidence="2">Uncharacterized protein</fullName>
    </submittedName>
</protein>
<name>A0A8J5MKF0_HOMAM</name>
<organism evidence="2 3">
    <name type="scientific">Homarus americanus</name>
    <name type="common">American lobster</name>
    <dbReference type="NCBI Taxonomy" id="6706"/>
    <lineage>
        <taxon>Eukaryota</taxon>
        <taxon>Metazoa</taxon>
        <taxon>Ecdysozoa</taxon>
        <taxon>Arthropoda</taxon>
        <taxon>Crustacea</taxon>
        <taxon>Multicrustacea</taxon>
        <taxon>Malacostraca</taxon>
        <taxon>Eumalacostraca</taxon>
        <taxon>Eucarida</taxon>
        <taxon>Decapoda</taxon>
        <taxon>Pleocyemata</taxon>
        <taxon>Astacidea</taxon>
        <taxon>Nephropoidea</taxon>
        <taxon>Nephropidae</taxon>
        <taxon>Homarus</taxon>
    </lineage>
</organism>
<feature type="non-terminal residue" evidence="2">
    <location>
        <position position="1"/>
    </location>
</feature>
<gene>
    <name evidence="2" type="ORF">Hamer_G015045</name>
</gene>
<proteinExistence type="predicted"/>
<feature type="compositionally biased region" description="Polar residues" evidence="1">
    <location>
        <begin position="73"/>
        <end position="82"/>
    </location>
</feature>
<dbReference type="EMBL" id="JAHLQT010044109">
    <property type="protein sequence ID" value="KAG7154684.1"/>
    <property type="molecule type" value="Genomic_DNA"/>
</dbReference>
<comment type="caution">
    <text evidence="2">The sequence shown here is derived from an EMBL/GenBank/DDBJ whole genome shotgun (WGS) entry which is preliminary data.</text>
</comment>
<evidence type="ECO:0000313" key="2">
    <source>
        <dbReference type="EMBL" id="KAG7154684.1"/>
    </source>
</evidence>
<sequence>WPYPEPLSYSPLAVNGGIHTATDPVVYHLIEDQNKQILKLTKVDTTLEKQQENESVRGVRTSEATGDKVLYPTGSTVNQDSVLQYHDDSDPEESSGCLRNDDKESVEYRDPLTMGESPSAQQNNVWTNQSQPISSHLTNINQILQNAKAADKCNRMKLMIMIRPVKPHIEAVKKQLMQFGISFMDPASLTTNHKAVMDTMYVPGFHNMLSMYQSTISTHYLESDAMAAKYLTDSQLAAIAAMSPVFSVNNEKGMKVKEQGRSMTLLAQLKLLAAKKECKANSTNLL</sequence>
<dbReference type="AlphaFoldDB" id="A0A8J5MKF0"/>
<feature type="region of interest" description="Disordered" evidence="1">
    <location>
        <begin position="51"/>
        <end position="103"/>
    </location>
</feature>